<protein>
    <submittedName>
        <fullName evidence="3">Uncharacterized protein</fullName>
    </submittedName>
</protein>
<dbReference type="AlphaFoldDB" id="H2YNN4"/>
<reference evidence="4" key="1">
    <citation type="submission" date="2003-08" db="EMBL/GenBank/DDBJ databases">
        <authorList>
            <person name="Birren B."/>
            <person name="Nusbaum C."/>
            <person name="Abebe A."/>
            <person name="Abouelleil A."/>
            <person name="Adekoya E."/>
            <person name="Ait-zahra M."/>
            <person name="Allen N."/>
            <person name="Allen T."/>
            <person name="An P."/>
            <person name="Anderson M."/>
            <person name="Anderson S."/>
            <person name="Arachchi H."/>
            <person name="Armbruster J."/>
            <person name="Bachantsang P."/>
            <person name="Baldwin J."/>
            <person name="Barry A."/>
            <person name="Bayul T."/>
            <person name="Blitshsteyn B."/>
            <person name="Bloom T."/>
            <person name="Blye J."/>
            <person name="Boguslavskiy L."/>
            <person name="Borowsky M."/>
            <person name="Boukhgalter B."/>
            <person name="Brunache A."/>
            <person name="Butler J."/>
            <person name="Calixte N."/>
            <person name="Calvo S."/>
            <person name="Camarata J."/>
            <person name="Campo K."/>
            <person name="Chang J."/>
            <person name="Cheshatsang Y."/>
            <person name="Citroen M."/>
            <person name="Collymore A."/>
            <person name="Considine T."/>
            <person name="Cook A."/>
            <person name="Cooke P."/>
            <person name="Corum B."/>
            <person name="Cuomo C."/>
            <person name="David R."/>
            <person name="Dawoe T."/>
            <person name="Degray S."/>
            <person name="Dodge S."/>
            <person name="Dooley K."/>
            <person name="Dorje P."/>
            <person name="Dorjee K."/>
            <person name="Dorris L."/>
            <person name="Duffey N."/>
            <person name="Dupes A."/>
            <person name="Elkins T."/>
            <person name="Engels R."/>
            <person name="Erickson J."/>
            <person name="Farina A."/>
            <person name="Faro S."/>
            <person name="Ferreira P."/>
            <person name="Fischer H."/>
            <person name="Fitzgerald M."/>
            <person name="Foley K."/>
            <person name="Gage D."/>
            <person name="Galagan J."/>
            <person name="Gearin G."/>
            <person name="Gnerre S."/>
            <person name="Gnirke A."/>
            <person name="Goyette A."/>
            <person name="Graham J."/>
            <person name="Grandbois E."/>
            <person name="Gyaltsen K."/>
            <person name="Hafez N."/>
            <person name="Hagopian D."/>
            <person name="Hagos B."/>
            <person name="Hall J."/>
            <person name="Hatcher B."/>
            <person name="Heller A."/>
            <person name="Higgins H."/>
            <person name="Honan T."/>
            <person name="Horn A."/>
            <person name="Houde N."/>
            <person name="Hughes L."/>
            <person name="Hulme W."/>
            <person name="Husby E."/>
            <person name="Iliev I."/>
            <person name="Jaffe D."/>
            <person name="Jones C."/>
            <person name="Kamal M."/>
            <person name="Kamat A."/>
            <person name="Kamvysselis M."/>
            <person name="Karlsson E."/>
            <person name="Kells C."/>
            <person name="Kieu A."/>
            <person name="Kisner P."/>
            <person name="Kodira C."/>
            <person name="Kulbokas E."/>
            <person name="Labutti K."/>
            <person name="Lama D."/>
            <person name="Landers T."/>
            <person name="Leger J."/>
            <person name="Levine S."/>
            <person name="Lewis D."/>
            <person name="Lewis T."/>
            <person name="Lindblad-toh K."/>
            <person name="Liu X."/>
            <person name="Lokyitsang T."/>
            <person name="Lokyitsang Y."/>
            <person name="Lucien O."/>
            <person name="Lui A."/>
            <person name="Ma L.J."/>
            <person name="Mabbitt R."/>
            <person name="Macdonald J."/>
            <person name="Maclean C."/>
            <person name="Major J."/>
            <person name="Manning J."/>
            <person name="Marabella R."/>
            <person name="Maru K."/>
            <person name="Matthews C."/>
            <person name="Mauceli E."/>
            <person name="Mccarthy M."/>
            <person name="Mcdonough S."/>
            <person name="Mcghee T."/>
            <person name="Meldrim J."/>
            <person name="Meneus L."/>
            <person name="Mesirov J."/>
            <person name="Mihalev A."/>
            <person name="Mihova T."/>
            <person name="Mikkelsen T."/>
            <person name="Mlenga V."/>
            <person name="Moru K."/>
            <person name="Mozes J."/>
            <person name="Mulrain L."/>
            <person name="Munson G."/>
            <person name="Naylor J."/>
            <person name="Newes C."/>
            <person name="Nguyen C."/>
            <person name="Nguyen N."/>
            <person name="Nguyen T."/>
            <person name="Nicol R."/>
            <person name="Nielsen C."/>
            <person name="Nizzari M."/>
            <person name="Norbu C."/>
            <person name="Norbu N."/>
            <person name="O'donnell P."/>
            <person name="Okoawo O."/>
            <person name="O'leary S."/>
            <person name="Omotosho B."/>
            <person name="O'neill K."/>
            <person name="Osman S."/>
            <person name="Parker S."/>
            <person name="Perrin D."/>
            <person name="Phunkhang P."/>
            <person name="Piqani B."/>
            <person name="Purcell S."/>
            <person name="Rachupka T."/>
            <person name="Ramasamy U."/>
            <person name="Rameau R."/>
            <person name="Ray V."/>
            <person name="Raymond C."/>
            <person name="Retta R."/>
            <person name="Richardson S."/>
            <person name="Rise C."/>
            <person name="Rodriguez J."/>
            <person name="Rogers J."/>
            <person name="Rogov P."/>
            <person name="Rutman M."/>
            <person name="Schupbach R."/>
            <person name="Seaman C."/>
            <person name="Settipalli S."/>
            <person name="Sharpe T."/>
            <person name="Sheridan J."/>
            <person name="Sherpa N."/>
            <person name="Shi J."/>
            <person name="Smirnov S."/>
            <person name="Smith C."/>
            <person name="Sougnez C."/>
            <person name="Spencer B."/>
            <person name="Stalker J."/>
            <person name="Stange-thomann N."/>
            <person name="Stavropoulos S."/>
            <person name="Stetson K."/>
            <person name="Stone C."/>
            <person name="Stone S."/>
            <person name="Stubbs M."/>
            <person name="Talamas J."/>
            <person name="Tchuinga P."/>
            <person name="Tenzing P."/>
            <person name="Tesfaye S."/>
            <person name="Theodore J."/>
            <person name="Thoulutsang Y."/>
            <person name="Topham K."/>
            <person name="Towey S."/>
            <person name="Tsamla T."/>
            <person name="Tsomo N."/>
            <person name="Vallee D."/>
            <person name="Vassiliev H."/>
            <person name="Venkataraman V."/>
            <person name="Vinson J."/>
            <person name="Vo A."/>
            <person name="Wade C."/>
            <person name="Wang S."/>
            <person name="Wangchuk T."/>
            <person name="Wangdi T."/>
            <person name="Whittaker C."/>
            <person name="Wilkinson J."/>
            <person name="Wu Y."/>
            <person name="Wyman D."/>
            <person name="Yadav S."/>
            <person name="Yang S."/>
            <person name="Yang X."/>
            <person name="Yeager S."/>
            <person name="Yee E."/>
            <person name="Young G."/>
            <person name="Zainoun J."/>
            <person name="Zembeck L."/>
            <person name="Zimmer A."/>
            <person name="Zody M."/>
            <person name="Lander E."/>
        </authorList>
    </citation>
    <scope>NUCLEOTIDE SEQUENCE [LARGE SCALE GENOMIC DNA]</scope>
</reference>
<keyword evidence="4" id="KW-1185">Reference proteome</keyword>
<evidence type="ECO:0000256" key="1">
    <source>
        <dbReference type="SAM" id="MobiDB-lite"/>
    </source>
</evidence>
<proteinExistence type="predicted"/>
<name>H2YNN4_CIOSA</name>
<dbReference type="Proteomes" id="UP000007875">
    <property type="component" value="Unassembled WGS sequence"/>
</dbReference>
<evidence type="ECO:0000256" key="2">
    <source>
        <dbReference type="SAM" id="SignalP"/>
    </source>
</evidence>
<reference evidence="3" key="3">
    <citation type="submission" date="2025-09" db="UniProtKB">
        <authorList>
            <consortium name="Ensembl"/>
        </authorList>
    </citation>
    <scope>IDENTIFICATION</scope>
</reference>
<keyword evidence="2" id="KW-0732">Signal</keyword>
<dbReference type="Ensembl" id="ENSCSAVT00000007031.1">
    <property type="protein sequence ID" value="ENSCSAVP00000006941.1"/>
    <property type="gene ID" value="ENSCSAVG00000004154.1"/>
</dbReference>
<accession>H2YNN4</accession>
<evidence type="ECO:0000313" key="3">
    <source>
        <dbReference type="Ensembl" id="ENSCSAVP00000006941.1"/>
    </source>
</evidence>
<reference evidence="3" key="2">
    <citation type="submission" date="2025-08" db="UniProtKB">
        <authorList>
            <consortium name="Ensembl"/>
        </authorList>
    </citation>
    <scope>IDENTIFICATION</scope>
</reference>
<organism evidence="3 4">
    <name type="scientific">Ciona savignyi</name>
    <name type="common">Pacific transparent sea squirt</name>
    <dbReference type="NCBI Taxonomy" id="51511"/>
    <lineage>
        <taxon>Eukaryota</taxon>
        <taxon>Metazoa</taxon>
        <taxon>Chordata</taxon>
        <taxon>Tunicata</taxon>
        <taxon>Ascidiacea</taxon>
        <taxon>Phlebobranchia</taxon>
        <taxon>Cionidae</taxon>
        <taxon>Ciona</taxon>
    </lineage>
</organism>
<evidence type="ECO:0000313" key="4">
    <source>
        <dbReference type="Proteomes" id="UP000007875"/>
    </source>
</evidence>
<dbReference type="HOGENOM" id="CLU_2333024_0_0_1"/>
<feature type="signal peptide" evidence="2">
    <location>
        <begin position="1"/>
        <end position="19"/>
    </location>
</feature>
<dbReference type="InParanoid" id="H2YNN4"/>
<feature type="region of interest" description="Disordered" evidence="1">
    <location>
        <begin position="40"/>
        <end position="62"/>
    </location>
</feature>
<feature type="chain" id="PRO_5003578199" evidence="2">
    <location>
        <begin position="20"/>
        <end position="98"/>
    </location>
</feature>
<sequence length="98" mass="11059">MQRTVFLLVAAIVIVSTNARVDSRSCLKIAGKCWKPTTVAPRTTLPPRTTPPPTPKTYRPTYRRRWGGWNSEENRLNVEDSSAEDIASDLKSMLQDLE</sequence>